<dbReference type="RefSeq" id="WP_382222563.1">
    <property type="nucleotide sequence ID" value="NZ_JBHTCA010000005.1"/>
</dbReference>
<dbReference type="Pfam" id="PF08668">
    <property type="entry name" value="HDOD"/>
    <property type="match status" value="1"/>
</dbReference>
<reference evidence="3" key="1">
    <citation type="journal article" date="2019" name="Int. J. Syst. Evol. Microbiol.">
        <title>The Global Catalogue of Microorganisms (GCM) 10K type strain sequencing project: providing services to taxonomists for standard genome sequencing and annotation.</title>
        <authorList>
            <consortium name="The Broad Institute Genomics Platform"/>
            <consortium name="The Broad Institute Genome Sequencing Center for Infectious Disease"/>
            <person name="Wu L."/>
            <person name="Ma J."/>
        </authorList>
    </citation>
    <scope>NUCLEOTIDE SEQUENCE [LARGE SCALE GENOMIC DNA]</scope>
    <source>
        <strain evidence="3">CGMCC 1.12371</strain>
    </source>
</reference>
<dbReference type="SUPFAM" id="SSF109604">
    <property type="entry name" value="HD-domain/PDEase-like"/>
    <property type="match status" value="1"/>
</dbReference>
<dbReference type="Proteomes" id="UP001596501">
    <property type="component" value="Unassembled WGS sequence"/>
</dbReference>
<feature type="domain" description="HDOD" evidence="1">
    <location>
        <begin position="121"/>
        <end position="320"/>
    </location>
</feature>
<evidence type="ECO:0000313" key="2">
    <source>
        <dbReference type="EMBL" id="MFC7409198.1"/>
    </source>
</evidence>
<dbReference type="Gene3D" id="1.10.3210.10">
    <property type="entry name" value="Hypothetical protein af1432"/>
    <property type="match status" value="1"/>
</dbReference>
<dbReference type="PANTHER" id="PTHR33525">
    <property type="match status" value="1"/>
</dbReference>
<proteinExistence type="predicted"/>
<sequence>MTADAPTHTTPLRLEWLANPLRRPAALRLHLDTQALEAWSVLLADPALRELCAALPCHLAEPAHAGLDDATRALAAEAGLTVLPDAQLQQAAMAFPAQVDNDHWVVGAWYQQPPAKAAAAQAASRARALQLVQLVSADADTHEIEAVLRQDVTLSYHLLRVVNSVALGGRREITSFAQAILLLGRQQLRRWLHLMLFAARDDDPRSAMLGAHVTLRARSMELLAEACGLDRAAQELAFMGGMFSLLGTLFGQPLPQVLGSLTLPDALRSALLEREGVLGQQLSVVEASEAPGDAPALNAHLARLGLPAASFNRLRLQAAVWALQMTQAPAA</sequence>
<dbReference type="InterPro" id="IPR013976">
    <property type="entry name" value="HDOD"/>
</dbReference>
<organism evidence="2 3">
    <name type="scientific">Hydrogenophaga atypica</name>
    <dbReference type="NCBI Taxonomy" id="249409"/>
    <lineage>
        <taxon>Bacteria</taxon>
        <taxon>Pseudomonadati</taxon>
        <taxon>Pseudomonadota</taxon>
        <taxon>Betaproteobacteria</taxon>
        <taxon>Burkholderiales</taxon>
        <taxon>Comamonadaceae</taxon>
        <taxon>Hydrogenophaga</taxon>
    </lineage>
</organism>
<dbReference type="EMBL" id="JBHTCA010000005">
    <property type="protein sequence ID" value="MFC7409198.1"/>
    <property type="molecule type" value="Genomic_DNA"/>
</dbReference>
<dbReference type="PANTHER" id="PTHR33525:SF4">
    <property type="entry name" value="CYCLIC DI-GMP PHOSPHODIESTERASE CDGJ"/>
    <property type="match status" value="1"/>
</dbReference>
<evidence type="ECO:0000259" key="1">
    <source>
        <dbReference type="PROSITE" id="PS51833"/>
    </source>
</evidence>
<gene>
    <name evidence="2" type="ORF">ACFQPB_10030</name>
</gene>
<accession>A0ABW2QKV1</accession>
<dbReference type="InterPro" id="IPR052340">
    <property type="entry name" value="RNase_Y/CdgJ"/>
</dbReference>
<name>A0ABW2QKV1_9BURK</name>
<protein>
    <submittedName>
        <fullName evidence="2">EAL and HDOD domain-containing protein</fullName>
    </submittedName>
</protein>
<comment type="caution">
    <text evidence="2">The sequence shown here is derived from an EMBL/GenBank/DDBJ whole genome shotgun (WGS) entry which is preliminary data.</text>
</comment>
<keyword evidence="3" id="KW-1185">Reference proteome</keyword>
<dbReference type="PROSITE" id="PS51833">
    <property type="entry name" value="HDOD"/>
    <property type="match status" value="1"/>
</dbReference>
<evidence type="ECO:0000313" key="3">
    <source>
        <dbReference type="Proteomes" id="UP001596501"/>
    </source>
</evidence>